<dbReference type="InParanoid" id="T0RMM0"/>
<dbReference type="GeneID" id="19951857"/>
<gene>
    <name evidence="2" type="ORF">SDRG_11130</name>
</gene>
<sequence length="303" mass="32545">MALLGRRSRALVAHARHLVSAPSLMEHVQLMNGHSVSFHRSTPRDVPASTPTLVFFHGLGASHQTFKYIGAMLGQRYPIIAFDMPGTGQSSAAAAGPDYNAHAVDAALDEAIEALCGPTTPRVYVGHSLGGHAALRITASHLRKYEPGVVRGLGLLATAALEPYHVMQPFVSLPPCVSSWVPTAVVAKVFHAIGFSHQHQDSDYKHGLMRLVTTDWRVLRDAASTIAAYELPCLGIAASDDQFLLFPRWRALCAAVGSPDNVRVLSYPSGKHNIPKSRAADVAHDLQQWLATCGVDDASPQTV</sequence>
<keyword evidence="3" id="KW-1185">Reference proteome</keyword>
<proteinExistence type="predicted"/>
<dbReference type="EMBL" id="JH767170">
    <property type="protein sequence ID" value="EQC31207.1"/>
    <property type="molecule type" value="Genomic_DNA"/>
</dbReference>
<dbReference type="Gene3D" id="3.40.50.1820">
    <property type="entry name" value="alpha/beta hydrolase"/>
    <property type="match status" value="1"/>
</dbReference>
<feature type="domain" description="AB hydrolase-1" evidence="1">
    <location>
        <begin position="51"/>
        <end position="170"/>
    </location>
</feature>
<accession>T0RMM0</accession>
<dbReference type="GO" id="GO:0016020">
    <property type="term" value="C:membrane"/>
    <property type="evidence" value="ECO:0007669"/>
    <property type="project" value="TreeGrafter"/>
</dbReference>
<dbReference type="OrthoDB" id="2498029at2759"/>
<evidence type="ECO:0000259" key="1">
    <source>
        <dbReference type="Pfam" id="PF00561"/>
    </source>
</evidence>
<reference evidence="2 3" key="1">
    <citation type="submission" date="2012-04" db="EMBL/GenBank/DDBJ databases">
        <title>The Genome Sequence of Saprolegnia declina VS20.</title>
        <authorList>
            <consortium name="The Broad Institute Genome Sequencing Platform"/>
            <person name="Russ C."/>
            <person name="Nusbaum C."/>
            <person name="Tyler B."/>
            <person name="van West P."/>
            <person name="Dieguez-Uribeondo J."/>
            <person name="de Bruijn I."/>
            <person name="Tripathy S."/>
            <person name="Jiang R."/>
            <person name="Young S.K."/>
            <person name="Zeng Q."/>
            <person name="Gargeya S."/>
            <person name="Fitzgerald M."/>
            <person name="Haas B."/>
            <person name="Abouelleil A."/>
            <person name="Alvarado L."/>
            <person name="Arachchi H.M."/>
            <person name="Berlin A."/>
            <person name="Chapman S.B."/>
            <person name="Goldberg J."/>
            <person name="Griggs A."/>
            <person name="Gujja S."/>
            <person name="Hansen M."/>
            <person name="Howarth C."/>
            <person name="Imamovic A."/>
            <person name="Larimer J."/>
            <person name="McCowen C."/>
            <person name="Montmayeur A."/>
            <person name="Murphy C."/>
            <person name="Neiman D."/>
            <person name="Pearson M."/>
            <person name="Priest M."/>
            <person name="Roberts A."/>
            <person name="Saif S."/>
            <person name="Shea T."/>
            <person name="Sisk P."/>
            <person name="Sykes S."/>
            <person name="Wortman J."/>
            <person name="Nusbaum C."/>
            <person name="Birren B."/>
        </authorList>
    </citation>
    <scope>NUCLEOTIDE SEQUENCE [LARGE SCALE GENOMIC DNA]</scope>
    <source>
        <strain evidence="2 3">VS20</strain>
    </source>
</reference>
<dbReference type="AlphaFoldDB" id="T0RMM0"/>
<evidence type="ECO:0000313" key="2">
    <source>
        <dbReference type="EMBL" id="EQC31207.1"/>
    </source>
</evidence>
<dbReference type="InterPro" id="IPR000073">
    <property type="entry name" value="AB_hydrolase_1"/>
</dbReference>
<dbReference type="VEuPathDB" id="FungiDB:SDRG_11130"/>
<name>T0RMM0_SAPDV</name>
<dbReference type="PANTHER" id="PTHR43798">
    <property type="entry name" value="MONOACYLGLYCEROL LIPASE"/>
    <property type="match status" value="1"/>
</dbReference>
<evidence type="ECO:0000313" key="3">
    <source>
        <dbReference type="Proteomes" id="UP000030762"/>
    </source>
</evidence>
<dbReference type="InterPro" id="IPR029058">
    <property type="entry name" value="AB_hydrolase_fold"/>
</dbReference>
<dbReference type="InterPro" id="IPR050266">
    <property type="entry name" value="AB_hydrolase_sf"/>
</dbReference>
<dbReference type="Proteomes" id="UP000030762">
    <property type="component" value="Unassembled WGS sequence"/>
</dbReference>
<organism evidence="2 3">
    <name type="scientific">Saprolegnia diclina (strain VS20)</name>
    <dbReference type="NCBI Taxonomy" id="1156394"/>
    <lineage>
        <taxon>Eukaryota</taxon>
        <taxon>Sar</taxon>
        <taxon>Stramenopiles</taxon>
        <taxon>Oomycota</taxon>
        <taxon>Saprolegniomycetes</taxon>
        <taxon>Saprolegniales</taxon>
        <taxon>Saprolegniaceae</taxon>
        <taxon>Saprolegnia</taxon>
    </lineage>
</organism>
<dbReference type="STRING" id="1156394.T0RMM0"/>
<dbReference type="SUPFAM" id="SSF53474">
    <property type="entry name" value="alpha/beta-Hydrolases"/>
    <property type="match status" value="1"/>
</dbReference>
<dbReference type="Pfam" id="PF00561">
    <property type="entry name" value="Abhydrolase_1"/>
    <property type="match status" value="1"/>
</dbReference>
<dbReference type="PANTHER" id="PTHR43798:SF33">
    <property type="entry name" value="HYDROLASE, PUTATIVE (AFU_ORTHOLOGUE AFUA_2G14860)-RELATED"/>
    <property type="match status" value="1"/>
</dbReference>
<dbReference type="RefSeq" id="XP_008615380.1">
    <property type="nucleotide sequence ID" value="XM_008617158.1"/>
</dbReference>
<protein>
    <recommendedName>
        <fullName evidence="1">AB hydrolase-1 domain-containing protein</fullName>
    </recommendedName>
</protein>